<organism evidence="1 2">
    <name type="scientific">Pseudoduganella lutea</name>
    <dbReference type="NCBI Taxonomy" id="321985"/>
    <lineage>
        <taxon>Bacteria</taxon>
        <taxon>Pseudomonadati</taxon>
        <taxon>Pseudomonadota</taxon>
        <taxon>Betaproteobacteria</taxon>
        <taxon>Burkholderiales</taxon>
        <taxon>Oxalobacteraceae</taxon>
        <taxon>Telluria group</taxon>
        <taxon>Pseudoduganella</taxon>
    </lineage>
</organism>
<protein>
    <submittedName>
        <fullName evidence="1">Uncharacterized protein</fullName>
    </submittedName>
</protein>
<dbReference type="OrthoDB" id="361945at2"/>
<dbReference type="AlphaFoldDB" id="A0A4P6L5K5"/>
<dbReference type="RefSeq" id="WP_130189851.1">
    <property type="nucleotide sequence ID" value="NZ_CP035913.1"/>
</dbReference>
<dbReference type="EMBL" id="CP035913">
    <property type="protein sequence ID" value="QBE66744.1"/>
    <property type="molecule type" value="Genomic_DNA"/>
</dbReference>
<keyword evidence="2" id="KW-1185">Reference proteome</keyword>
<dbReference type="Proteomes" id="UP000290637">
    <property type="component" value="Chromosome"/>
</dbReference>
<proteinExistence type="predicted"/>
<evidence type="ECO:0000313" key="2">
    <source>
        <dbReference type="Proteomes" id="UP000290637"/>
    </source>
</evidence>
<accession>A0A4P6L5K5</accession>
<gene>
    <name evidence="1" type="ORF">EWM63_30370</name>
</gene>
<name>A0A4P6L5K5_9BURK</name>
<dbReference type="KEGG" id="plue:EWM63_30370"/>
<reference evidence="1 2" key="1">
    <citation type="submission" date="2019-02" db="EMBL/GenBank/DDBJ databases">
        <title>Draft Genome Sequences of Six Type Strains of the Genus Massilia.</title>
        <authorList>
            <person name="Miess H."/>
            <person name="Frediansyhah A."/>
            <person name="Gross H."/>
        </authorList>
    </citation>
    <scope>NUCLEOTIDE SEQUENCE [LARGE SCALE GENOMIC DNA]</scope>
    <source>
        <strain evidence="1 2">DSM 17473</strain>
    </source>
</reference>
<sequence>MQSLAMLDAILEEGWDYRYFSFDAGWSLGAQMGSMRNGQGDDLFAVFDQAGCFIRGFDHESAMSPWVSDPPKIWPGVLEHVPTQFSSSLTEPAFHIDDTTFCIWFAVGAQAWIQGEIAYPVASDPDGSSWMLSYYMGGPQTYFDFAEHYYEVKTPIEAIARVYLHEPLSPALIQALGSHRQYDRLVLEAAATGYPTI</sequence>
<evidence type="ECO:0000313" key="1">
    <source>
        <dbReference type="EMBL" id="QBE66744.1"/>
    </source>
</evidence>